<name>A0A8K0IQL7_COCNU</name>
<dbReference type="AlphaFoldDB" id="A0A8K0IQL7"/>
<proteinExistence type="predicted"/>
<protein>
    <submittedName>
        <fullName evidence="1">Uncharacterized protein</fullName>
    </submittedName>
</protein>
<organism evidence="1 2">
    <name type="scientific">Cocos nucifera</name>
    <name type="common">Coconut palm</name>
    <dbReference type="NCBI Taxonomy" id="13894"/>
    <lineage>
        <taxon>Eukaryota</taxon>
        <taxon>Viridiplantae</taxon>
        <taxon>Streptophyta</taxon>
        <taxon>Embryophyta</taxon>
        <taxon>Tracheophyta</taxon>
        <taxon>Spermatophyta</taxon>
        <taxon>Magnoliopsida</taxon>
        <taxon>Liliopsida</taxon>
        <taxon>Arecaceae</taxon>
        <taxon>Arecoideae</taxon>
        <taxon>Cocoseae</taxon>
        <taxon>Attaleinae</taxon>
        <taxon>Cocos</taxon>
    </lineage>
</organism>
<gene>
    <name evidence="1" type="ORF">COCNU_12G000020</name>
</gene>
<dbReference type="Proteomes" id="UP000797356">
    <property type="component" value="Chromosome 12"/>
</dbReference>
<reference evidence="1" key="1">
    <citation type="journal article" date="2017" name="Gigascience">
        <title>The genome draft of coconut (Cocos nucifera).</title>
        <authorList>
            <person name="Xiao Y."/>
            <person name="Xu P."/>
            <person name="Fan H."/>
            <person name="Baudouin L."/>
            <person name="Xia W."/>
            <person name="Bocs S."/>
            <person name="Xu J."/>
            <person name="Li Q."/>
            <person name="Guo A."/>
            <person name="Zhou L."/>
            <person name="Li J."/>
            <person name="Wu Y."/>
            <person name="Ma Z."/>
            <person name="Armero A."/>
            <person name="Issali A.E."/>
            <person name="Liu N."/>
            <person name="Peng M."/>
            <person name="Yang Y."/>
        </authorList>
    </citation>
    <scope>NUCLEOTIDE SEQUENCE</scope>
    <source>
        <tissue evidence="1">Spear leaf of Hainan Tall coconut</tissue>
    </source>
</reference>
<comment type="caution">
    <text evidence="1">The sequence shown here is derived from an EMBL/GenBank/DDBJ whole genome shotgun (WGS) entry which is preliminary data.</text>
</comment>
<reference evidence="1" key="2">
    <citation type="submission" date="2019-07" db="EMBL/GenBank/DDBJ databases">
        <authorList>
            <person name="Yang Y."/>
            <person name="Bocs S."/>
            <person name="Baudouin L."/>
        </authorList>
    </citation>
    <scope>NUCLEOTIDE SEQUENCE</scope>
    <source>
        <tissue evidence="1">Spear leaf of Hainan Tall coconut</tissue>
    </source>
</reference>
<evidence type="ECO:0000313" key="1">
    <source>
        <dbReference type="EMBL" id="KAG1365002.1"/>
    </source>
</evidence>
<keyword evidence="2" id="KW-1185">Reference proteome</keyword>
<dbReference type="EMBL" id="CM017883">
    <property type="protein sequence ID" value="KAG1365002.1"/>
    <property type="molecule type" value="Genomic_DNA"/>
</dbReference>
<sequence length="93" mass="10907">MEKRKRKERITVTKNVKWKAEASRALQEAQVEIEKVWAKVDYLKVALEVQTIEVEHLREALWREEEASTGLKMALTLSKDKRKTVKEEVGVEK</sequence>
<accession>A0A8K0IQL7</accession>
<evidence type="ECO:0000313" key="2">
    <source>
        <dbReference type="Proteomes" id="UP000797356"/>
    </source>
</evidence>